<name>A0ABQ7GFT2_DUNSA</name>
<dbReference type="InterPro" id="IPR037528">
    <property type="entry name" value="ArgB"/>
</dbReference>
<evidence type="ECO:0000313" key="10">
    <source>
        <dbReference type="EMBL" id="KAF5833465.1"/>
    </source>
</evidence>
<dbReference type="InterPro" id="IPR004662">
    <property type="entry name" value="AcgluKinase_fam"/>
</dbReference>
<keyword evidence="4" id="KW-0547">Nucleotide-binding</keyword>
<evidence type="ECO:0000256" key="5">
    <source>
        <dbReference type="ARBA" id="ARBA00022777"/>
    </source>
</evidence>
<evidence type="ECO:0000256" key="8">
    <source>
        <dbReference type="SAM" id="MobiDB-lite"/>
    </source>
</evidence>
<evidence type="ECO:0000256" key="4">
    <source>
        <dbReference type="ARBA" id="ARBA00022741"/>
    </source>
</evidence>
<evidence type="ECO:0000256" key="6">
    <source>
        <dbReference type="ARBA" id="ARBA00022840"/>
    </source>
</evidence>
<dbReference type="Gene3D" id="3.40.1160.10">
    <property type="entry name" value="Acetylglutamate kinase-like"/>
    <property type="match status" value="1"/>
</dbReference>
<evidence type="ECO:0000256" key="7">
    <source>
        <dbReference type="ARBA" id="ARBA00029440"/>
    </source>
</evidence>
<evidence type="ECO:0000259" key="9">
    <source>
        <dbReference type="Pfam" id="PF00696"/>
    </source>
</evidence>
<accession>A0ABQ7GFT2</accession>
<proteinExistence type="inferred from homology"/>
<keyword evidence="5 10" id="KW-0418">Kinase</keyword>
<keyword evidence="11" id="KW-1185">Reference proteome</keyword>
<protein>
    <submittedName>
        <fullName evidence="10">Aspartate/glutamate/uridylate kinase</fullName>
    </submittedName>
</protein>
<dbReference type="InterPro" id="IPR036393">
    <property type="entry name" value="AceGlu_kinase-like_sf"/>
</dbReference>
<dbReference type="EMBL" id="MU069809">
    <property type="protein sequence ID" value="KAF5833465.1"/>
    <property type="molecule type" value="Genomic_DNA"/>
</dbReference>
<sequence length="359" mass="38047">MLTQRQVASSSGRPSSCKTASQASAPRPARQCRSSRFVARKNEANVLAQPTFLAPQSRFPSSQICSASDAQGVTHNLTSLDRVVILSEALPYLQKFRGKTIVVKYGGAAMKDPTLKAGVITDIVLLSCVGIRCVLVHGGGPEINTWLDKVGIKPEFKNGLRVTDAGTMEIVEMVLGGRVNKSLVSLIEQNGGHAIGLSGKDGGLLKARQMVEKDIGFVGEVTKVDPSILKIAAENNYTPVVATIATDDKGQALNINADTAAGEIAAALQAEKLVLMTDVPGVLRDPKDVSTKFQELNIRQCRTLIQEGVIGGGMIPKIECCVRCLAQGIGAAHIIDGRARHSILMELLTNEGVGTMIIG</sequence>
<gene>
    <name evidence="10" type="ORF">DUNSADRAFT_10220</name>
</gene>
<dbReference type="PRINTS" id="PR00474">
    <property type="entry name" value="GLU5KINASE"/>
</dbReference>
<evidence type="ECO:0000256" key="1">
    <source>
        <dbReference type="ARBA" id="ARBA00022571"/>
    </source>
</evidence>
<comment type="pathway">
    <text evidence="7">Amino-acid biosynthesis.</text>
</comment>
<evidence type="ECO:0000313" key="11">
    <source>
        <dbReference type="Proteomes" id="UP000815325"/>
    </source>
</evidence>
<dbReference type="Proteomes" id="UP000815325">
    <property type="component" value="Unassembled WGS sequence"/>
</dbReference>
<dbReference type="CDD" id="cd04250">
    <property type="entry name" value="AAK_NAGK-C"/>
    <property type="match status" value="1"/>
</dbReference>
<feature type="region of interest" description="Disordered" evidence="8">
    <location>
        <begin position="1"/>
        <end position="32"/>
    </location>
</feature>
<organism evidence="10 11">
    <name type="scientific">Dunaliella salina</name>
    <name type="common">Green alga</name>
    <name type="synonym">Protococcus salinus</name>
    <dbReference type="NCBI Taxonomy" id="3046"/>
    <lineage>
        <taxon>Eukaryota</taxon>
        <taxon>Viridiplantae</taxon>
        <taxon>Chlorophyta</taxon>
        <taxon>core chlorophytes</taxon>
        <taxon>Chlorophyceae</taxon>
        <taxon>CS clade</taxon>
        <taxon>Chlamydomonadales</taxon>
        <taxon>Dunaliellaceae</taxon>
        <taxon>Dunaliella</taxon>
    </lineage>
</organism>
<keyword evidence="3" id="KW-0808">Transferase</keyword>
<dbReference type="InterPro" id="IPR001057">
    <property type="entry name" value="Glu/AcGlu_kinase"/>
</dbReference>
<keyword evidence="1" id="KW-0055">Arginine biosynthesis</keyword>
<comment type="caution">
    <text evidence="10">The sequence shown here is derived from an EMBL/GenBank/DDBJ whole genome shotgun (WGS) entry which is preliminary data.</text>
</comment>
<dbReference type="SUPFAM" id="SSF53633">
    <property type="entry name" value="Carbamate kinase-like"/>
    <property type="match status" value="1"/>
</dbReference>
<reference evidence="10" key="1">
    <citation type="submission" date="2017-08" db="EMBL/GenBank/DDBJ databases">
        <authorList>
            <person name="Polle J.E."/>
            <person name="Barry K."/>
            <person name="Cushman J."/>
            <person name="Schmutz J."/>
            <person name="Tran D."/>
            <person name="Hathwaick L.T."/>
            <person name="Yim W.C."/>
            <person name="Jenkins J."/>
            <person name="Mckie-Krisberg Z.M."/>
            <person name="Prochnik S."/>
            <person name="Lindquist E."/>
            <person name="Dockter R.B."/>
            <person name="Adam C."/>
            <person name="Molina H."/>
            <person name="Bunkerborg J."/>
            <person name="Jin E."/>
            <person name="Buchheim M."/>
            <person name="Magnuson J."/>
        </authorList>
    </citation>
    <scope>NUCLEOTIDE SEQUENCE</scope>
    <source>
        <strain evidence="10">CCAP 19/18</strain>
    </source>
</reference>
<dbReference type="HAMAP" id="MF_00082">
    <property type="entry name" value="ArgB"/>
    <property type="match status" value="1"/>
</dbReference>
<dbReference type="PANTHER" id="PTHR23342:SF0">
    <property type="entry name" value="N-ACETYLGLUTAMATE SYNTHASE, MITOCHONDRIAL"/>
    <property type="match status" value="1"/>
</dbReference>
<dbReference type="InterPro" id="IPR041727">
    <property type="entry name" value="NAGK-C"/>
</dbReference>
<keyword evidence="2" id="KW-0028">Amino-acid biosynthesis</keyword>
<keyword evidence="6" id="KW-0067">ATP-binding</keyword>
<evidence type="ECO:0000256" key="2">
    <source>
        <dbReference type="ARBA" id="ARBA00022605"/>
    </source>
</evidence>
<evidence type="ECO:0000256" key="3">
    <source>
        <dbReference type="ARBA" id="ARBA00022679"/>
    </source>
</evidence>
<feature type="compositionally biased region" description="Polar residues" evidence="8">
    <location>
        <begin position="1"/>
        <end position="24"/>
    </location>
</feature>
<dbReference type="NCBIfam" id="TIGR00761">
    <property type="entry name" value="argB"/>
    <property type="match status" value="1"/>
</dbReference>
<dbReference type="InterPro" id="IPR001048">
    <property type="entry name" value="Asp/Glu/Uridylate_kinase"/>
</dbReference>
<dbReference type="Pfam" id="PF00696">
    <property type="entry name" value="AA_kinase"/>
    <property type="match status" value="1"/>
</dbReference>
<dbReference type="PANTHER" id="PTHR23342">
    <property type="entry name" value="N-ACETYLGLUTAMATE SYNTHASE"/>
    <property type="match status" value="1"/>
</dbReference>
<feature type="domain" description="Aspartate/glutamate/uridylate kinase" evidence="9">
    <location>
        <begin position="99"/>
        <end position="335"/>
    </location>
</feature>
<dbReference type="GO" id="GO:0016301">
    <property type="term" value="F:kinase activity"/>
    <property type="evidence" value="ECO:0007669"/>
    <property type="project" value="UniProtKB-KW"/>
</dbReference>